<dbReference type="GO" id="GO:0008168">
    <property type="term" value="F:methyltransferase activity"/>
    <property type="evidence" value="ECO:0007669"/>
    <property type="project" value="UniProtKB-KW"/>
</dbReference>
<accession>A0ABM6A0R4</accession>
<dbReference type="SUPFAM" id="SSF53335">
    <property type="entry name" value="S-adenosyl-L-methionine-dependent methyltransferases"/>
    <property type="match status" value="1"/>
</dbReference>
<dbReference type="Proteomes" id="UP000076104">
    <property type="component" value="Chromosome"/>
</dbReference>
<dbReference type="EMBL" id="CP014945">
    <property type="protein sequence ID" value="AMT97898.1"/>
    <property type="molecule type" value="Genomic_DNA"/>
</dbReference>
<dbReference type="GO" id="GO:0032259">
    <property type="term" value="P:methylation"/>
    <property type="evidence" value="ECO:0007669"/>
    <property type="project" value="UniProtKB-KW"/>
</dbReference>
<evidence type="ECO:0000313" key="5">
    <source>
        <dbReference type="Proteomes" id="UP000076104"/>
    </source>
</evidence>
<protein>
    <submittedName>
        <fullName evidence="4">Thiol methyltransferase</fullName>
    </submittedName>
</protein>
<sequence length="201" mass="22794">MEQVSEAKFWQQRYEQDSIGWDMGEVSPPLKAYIDQLPESAKDQAILVAGAGNAYEVGYLHEQGFTDVTLVDFAPAPIAAFAQRYPKFPTKNLICADFFTLSAEDHQFDWVLEQTFFCAIDPSRRDEYVKQMAALLKPNGKLVGLLFDKVFGRDEPPFGGTKAEYQQRFESHFEIDIMAPSHNSHSARQGSELFIKMRVKG</sequence>
<dbReference type="GeneID" id="33059093"/>
<dbReference type="Gene3D" id="3.40.50.150">
    <property type="entry name" value="Vaccinia Virus protein VP39"/>
    <property type="match status" value="1"/>
</dbReference>
<evidence type="ECO:0000256" key="1">
    <source>
        <dbReference type="ARBA" id="ARBA00022603"/>
    </source>
</evidence>
<keyword evidence="5" id="KW-1185">Reference proteome</keyword>
<reference evidence="4 5" key="1">
    <citation type="submission" date="2016-03" db="EMBL/GenBank/DDBJ databases">
        <title>Genome sequencing of Psychrobacter alimentarius PAMC 27889.</title>
        <authorList>
            <person name="Lee J."/>
            <person name="Kim O.-S."/>
        </authorList>
    </citation>
    <scope>NUCLEOTIDE SEQUENCE [LARGE SCALE GENOMIC DNA]</scope>
    <source>
        <strain evidence="4 5">PAMC 27889</strain>
    </source>
</reference>
<evidence type="ECO:0000313" key="4">
    <source>
        <dbReference type="EMBL" id="AMT97898.1"/>
    </source>
</evidence>
<dbReference type="Pfam" id="PF05724">
    <property type="entry name" value="TPMT"/>
    <property type="match status" value="1"/>
</dbReference>
<dbReference type="PROSITE" id="PS51585">
    <property type="entry name" value="SAM_MT_TPMT"/>
    <property type="match status" value="1"/>
</dbReference>
<evidence type="ECO:0000256" key="2">
    <source>
        <dbReference type="ARBA" id="ARBA00022679"/>
    </source>
</evidence>
<keyword evidence="2" id="KW-0808">Transferase</keyword>
<proteinExistence type="predicted"/>
<dbReference type="InterPro" id="IPR008854">
    <property type="entry name" value="TPMT"/>
</dbReference>
<dbReference type="PANTHER" id="PTHR10259:SF11">
    <property type="entry name" value="THIOPURINE S-METHYLTRANSFERASE"/>
    <property type="match status" value="1"/>
</dbReference>
<dbReference type="PANTHER" id="PTHR10259">
    <property type="entry name" value="THIOPURINE S-METHYLTRANSFERASE"/>
    <property type="match status" value="1"/>
</dbReference>
<keyword evidence="3" id="KW-0949">S-adenosyl-L-methionine</keyword>
<gene>
    <name evidence="4" type="ORF">A3K91_2322</name>
</gene>
<evidence type="ECO:0000256" key="3">
    <source>
        <dbReference type="ARBA" id="ARBA00022691"/>
    </source>
</evidence>
<keyword evidence="1 4" id="KW-0489">Methyltransferase</keyword>
<dbReference type="RefSeq" id="WP_062845412.1">
    <property type="nucleotide sequence ID" value="NZ_CP014945.1"/>
</dbReference>
<dbReference type="InterPro" id="IPR029063">
    <property type="entry name" value="SAM-dependent_MTases_sf"/>
</dbReference>
<organism evidence="4 5">
    <name type="scientific">Psychrobacter alimentarius</name>
    <dbReference type="NCBI Taxonomy" id="261164"/>
    <lineage>
        <taxon>Bacteria</taxon>
        <taxon>Pseudomonadati</taxon>
        <taxon>Pseudomonadota</taxon>
        <taxon>Gammaproteobacteria</taxon>
        <taxon>Moraxellales</taxon>
        <taxon>Moraxellaceae</taxon>
        <taxon>Psychrobacter</taxon>
    </lineage>
</organism>
<name>A0ABM6A0R4_9GAMM</name>